<proteinExistence type="predicted"/>
<accession>A0A3N5Y0X5</accession>
<feature type="region of interest" description="Disordered" evidence="1">
    <location>
        <begin position="27"/>
        <end position="51"/>
    </location>
</feature>
<evidence type="ECO:0000256" key="1">
    <source>
        <dbReference type="SAM" id="MobiDB-lite"/>
    </source>
</evidence>
<dbReference type="PROSITE" id="PS51257">
    <property type="entry name" value="PROKAR_LIPOPROTEIN"/>
    <property type="match status" value="1"/>
</dbReference>
<organism evidence="2 3">
    <name type="scientific">Alteromonas sediminis</name>
    <dbReference type="NCBI Taxonomy" id="2259342"/>
    <lineage>
        <taxon>Bacteria</taxon>
        <taxon>Pseudomonadati</taxon>
        <taxon>Pseudomonadota</taxon>
        <taxon>Gammaproteobacteria</taxon>
        <taxon>Alteromonadales</taxon>
        <taxon>Alteromonadaceae</taxon>
        <taxon>Alteromonas/Salinimonas group</taxon>
        <taxon>Alteromonas</taxon>
    </lineage>
</organism>
<dbReference type="Proteomes" id="UP000275281">
    <property type="component" value="Unassembled WGS sequence"/>
</dbReference>
<gene>
    <name evidence="2" type="ORF">DRW07_06440</name>
</gene>
<dbReference type="RefSeq" id="WP_124027076.1">
    <property type="nucleotide sequence ID" value="NZ_JBHRSN010000015.1"/>
</dbReference>
<dbReference type="AlphaFoldDB" id="A0A3N5Y0X5"/>
<sequence>MRFVLTTLICIVALAACEAKKKDDNAEQSDAMSSMPLADTEKASASSSGQDNVQVATQTHIGFIVYKSFEGGFYAFENNQGARFTLLGLEKQYRRDGLNVRIEGIPQPNVMTTTQFGIPFRLSHITVLEDNNAQHQSEK</sequence>
<evidence type="ECO:0008006" key="4">
    <source>
        <dbReference type="Google" id="ProtNLM"/>
    </source>
</evidence>
<evidence type="ECO:0000313" key="2">
    <source>
        <dbReference type="EMBL" id="RPJ67172.1"/>
    </source>
</evidence>
<keyword evidence="3" id="KW-1185">Reference proteome</keyword>
<comment type="caution">
    <text evidence="2">The sequence shown here is derived from an EMBL/GenBank/DDBJ whole genome shotgun (WGS) entry which is preliminary data.</text>
</comment>
<protein>
    <recommendedName>
        <fullName evidence="4">Ribose-phosphate pyrophosphokinase</fullName>
    </recommendedName>
</protein>
<dbReference type="OrthoDB" id="6322428at2"/>
<reference evidence="2 3" key="1">
    <citation type="submission" date="2018-11" db="EMBL/GenBank/DDBJ databases">
        <authorList>
            <person name="Ye M.-Q."/>
            <person name="Du Z.-J."/>
        </authorList>
    </citation>
    <scope>NUCLEOTIDE SEQUENCE [LARGE SCALE GENOMIC DNA]</scope>
    <source>
        <strain evidence="2 3">U0105</strain>
    </source>
</reference>
<dbReference type="EMBL" id="RPOK01000002">
    <property type="protein sequence ID" value="RPJ67172.1"/>
    <property type="molecule type" value="Genomic_DNA"/>
</dbReference>
<name>A0A3N5Y0X5_9ALTE</name>
<evidence type="ECO:0000313" key="3">
    <source>
        <dbReference type="Proteomes" id="UP000275281"/>
    </source>
</evidence>